<reference evidence="2 3" key="1">
    <citation type="submission" date="2012-08" db="EMBL/GenBank/DDBJ databases">
        <title>Whole genome shotgun sequence of Gordonia namibiensis NBRC 108229.</title>
        <authorList>
            <person name="Isaki-Nakamura S."/>
            <person name="Hosoyama A."/>
            <person name="Tsuchikane K."/>
            <person name="Katsumata H."/>
            <person name="Baba S."/>
            <person name="Yamazaki S."/>
            <person name="Fujita N."/>
        </authorList>
    </citation>
    <scope>NUCLEOTIDE SEQUENCE [LARGE SCALE GENOMIC DNA]</scope>
    <source>
        <strain evidence="2 3">NBRC 108229</strain>
    </source>
</reference>
<proteinExistence type="predicted"/>
<keyword evidence="1" id="KW-0472">Membrane</keyword>
<dbReference type="EMBL" id="BAHE01000056">
    <property type="protein sequence ID" value="GAC02529.1"/>
    <property type="molecule type" value="Genomic_DNA"/>
</dbReference>
<protein>
    <submittedName>
        <fullName evidence="2">Uncharacterized protein</fullName>
    </submittedName>
</protein>
<keyword evidence="1" id="KW-1133">Transmembrane helix</keyword>
<sequence>RRSRYSENVTGILEFAGNNWWLIFPIGGVVGGWAGSIAKYNEKRRKDKIELARIKAAAQAEQLKLTTTSVEQLRKTLKQHDALNEKWFAYELDLATLIEYPLMTDMREPLTLAFHRARVQADDLRPETPRPGDTETTLAPADFGDYREAVGEYAAAFDAAEREARRRKQAGFSPVEREALDRARKLINIASDSGATAAERQAAYKKARAELDGLLDVPPLAAEHLERQIAGALERGRGD</sequence>
<feature type="transmembrane region" description="Helical" evidence="1">
    <location>
        <begin position="20"/>
        <end position="38"/>
    </location>
</feature>
<evidence type="ECO:0000313" key="2">
    <source>
        <dbReference type="EMBL" id="GAC02529.1"/>
    </source>
</evidence>
<comment type="caution">
    <text evidence="2">The sequence shown here is derived from an EMBL/GenBank/DDBJ whole genome shotgun (WGS) entry which is preliminary data.</text>
</comment>
<evidence type="ECO:0000256" key="1">
    <source>
        <dbReference type="SAM" id="Phobius"/>
    </source>
</evidence>
<accession>K6W1W6</accession>
<dbReference type="AlphaFoldDB" id="K6W1W6"/>
<name>K6W1W6_9ACTN</name>
<feature type="non-terminal residue" evidence="2">
    <location>
        <position position="1"/>
    </location>
</feature>
<organism evidence="2 3">
    <name type="scientific">Gordonia namibiensis NBRC 108229</name>
    <dbReference type="NCBI Taxonomy" id="1208314"/>
    <lineage>
        <taxon>Bacteria</taxon>
        <taxon>Bacillati</taxon>
        <taxon>Actinomycetota</taxon>
        <taxon>Actinomycetes</taxon>
        <taxon>Mycobacteriales</taxon>
        <taxon>Gordoniaceae</taxon>
        <taxon>Gordonia</taxon>
    </lineage>
</organism>
<gene>
    <name evidence="2" type="ORF">GONAM_56_00010</name>
</gene>
<dbReference type="Proteomes" id="UP000035058">
    <property type="component" value="Unassembled WGS sequence"/>
</dbReference>
<keyword evidence="3" id="KW-1185">Reference proteome</keyword>
<keyword evidence="1" id="KW-0812">Transmembrane</keyword>
<evidence type="ECO:0000313" key="3">
    <source>
        <dbReference type="Proteomes" id="UP000035058"/>
    </source>
</evidence>